<keyword evidence="7 18" id="KW-0812">Transmembrane</keyword>
<keyword evidence="4" id="KW-0050">Antiport</keyword>
<evidence type="ECO:0000256" key="4">
    <source>
        <dbReference type="ARBA" id="ARBA00022449"/>
    </source>
</evidence>
<keyword evidence="3" id="KW-0813">Transport</keyword>
<dbReference type="GO" id="GO:0006874">
    <property type="term" value="P:intracellular calcium ion homeostasis"/>
    <property type="evidence" value="ECO:0007669"/>
    <property type="project" value="TreeGrafter"/>
</dbReference>
<keyword evidence="21" id="KW-1185">Reference proteome</keyword>
<dbReference type="GO" id="GO:0005886">
    <property type="term" value="C:plasma membrane"/>
    <property type="evidence" value="ECO:0007669"/>
    <property type="project" value="TreeGrafter"/>
</dbReference>
<feature type="domain" description="Sodium/calcium exchanger membrane region" evidence="19">
    <location>
        <begin position="604"/>
        <end position="753"/>
    </location>
</feature>
<feature type="compositionally biased region" description="Basic and acidic residues" evidence="17">
    <location>
        <begin position="171"/>
        <end position="181"/>
    </location>
</feature>
<keyword evidence="9" id="KW-0106">Calcium</keyword>
<feature type="transmembrane region" description="Helical" evidence="18">
    <location>
        <begin position="638"/>
        <end position="660"/>
    </location>
</feature>
<keyword evidence="12 18" id="KW-1133">Transmembrane helix</keyword>
<evidence type="ECO:0000256" key="5">
    <source>
        <dbReference type="ARBA" id="ARBA00022538"/>
    </source>
</evidence>
<evidence type="ECO:0000256" key="14">
    <source>
        <dbReference type="ARBA" id="ARBA00023065"/>
    </source>
</evidence>
<evidence type="ECO:0000259" key="19">
    <source>
        <dbReference type="Pfam" id="PF01699"/>
    </source>
</evidence>
<dbReference type="NCBIfam" id="TIGR00367">
    <property type="entry name" value="calcium/sodium antiporter"/>
    <property type="match status" value="1"/>
</dbReference>
<feature type="transmembrane region" description="Helical" evidence="18">
    <location>
        <begin position="672"/>
        <end position="689"/>
    </location>
</feature>
<evidence type="ECO:0000256" key="11">
    <source>
        <dbReference type="ARBA" id="ARBA00022958"/>
    </source>
</evidence>
<keyword evidence="14" id="KW-0406">Ion transport</keyword>
<keyword evidence="8" id="KW-0732">Signal</keyword>
<keyword evidence="15 18" id="KW-0472">Membrane</keyword>
<dbReference type="AlphaFoldDB" id="A0AAV2AZP5"/>
<dbReference type="PANTHER" id="PTHR10846">
    <property type="entry name" value="SODIUM/POTASSIUM/CALCIUM EXCHANGER"/>
    <property type="match status" value="1"/>
</dbReference>
<reference evidence="20 21" key="1">
    <citation type="submission" date="2024-04" db="EMBL/GenBank/DDBJ databases">
        <authorList>
            <person name="Rising A."/>
            <person name="Reimegard J."/>
            <person name="Sonavane S."/>
            <person name="Akerstrom W."/>
            <person name="Nylinder S."/>
            <person name="Hedman E."/>
            <person name="Kallberg Y."/>
        </authorList>
    </citation>
    <scope>NUCLEOTIDE SEQUENCE [LARGE SCALE GENOMIC DNA]</scope>
</reference>
<name>A0AAV2AZP5_9ARAC</name>
<evidence type="ECO:0000256" key="2">
    <source>
        <dbReference type="ARBA" id="ARBA00005364"/>
    </source>
</evidence>
<feature type="compositionally biased region" description="Polar residues" evidence="17">
    <location>
        <begin position="223"/>
        <end position="236"/>
    </location>
</feature>
<dbReference type="InterPro" id="IPR004481">
    <property type="entry name" value="K/Na/Ca-exchanger"/>
</dbReference>
<evidence type="ECO:0000256" key="3">
    <source>
        <dbReference type="ARBA" id="ARBA00022448"/>
    </source>
</evidence>
<evidence type="ECO:0000256" key="16">
    <source>
        <dbReference type="ARBA" id="ARBA00023201"/>
    </source>
</evidence>
<keyword evidence="6" id="KW-0109">Calcium transport</keyword>
<dbReference type="GO" id="GO:0005262">
    <property type="term" value="F:calcium channel activity"/>
    <property type="evidence" value="ECO:0007669"/>
    <property type="project" value="TreeGrafter"/>
</dbReference>
<evidence type="ECO:0000256" key="18">
    <source>
        <dbReference type="SAM" id="Phobius"/>
    </source>
</evidence>
<protein>
    <recommendedName>
        <fullName evidence="19">Sodium/calcium exchanger membrane region domain-containing protein</fullName>
    </recommendedName>
</protein>
<comment type="similarity">
    <text evidence="2">Belongs to the Ca(2+):cation antiporter (CaCA) (TC 2.A.19) family. SLC24A subfamily.</text>
</comment>
<keyword evidence="10" id="KW-0769">Symport</keyword>
<feature type="transmembrane region" description="Helical" evidence="18">
    <location>
        <begin position="740"/>
        <end position="763"/>
    </location>
</feature>
<dbReference type="InterPro" id="IPR044880">
    <property type="entry name" value="NCX_ion-bd_dom_sf"/>
</dbReference>
<evidence type="ECO:0000313" key="20">
    <source>
        <dbReference type="EMBL" id="CAL1289209.1"/>
    </source>
</evidence>
<feature type="region of interest" description="Disordered" evidence="17">
    <location>
        <begin position="50"/>
        <end position="245"/>
    </location>
</feature>
<feature type="transmembrane region" description="Helical" evidence="18">
    <location>
        <begin position="337"/>
        <end position="358"/>
    </location>
</feature>
<dbReference type="PANTHER" id="PTHR10846:SF73">
    <property type="entry name" value="SODIUM_CALCIUM EXCHANGER MEMBRANE REGION DOMAIN-CONTAINING PROTEIN"/>
    <property type="match status" value="1"/>
</dbReference>
<evidence type="ECO:0000256" key="15">
    <source>
        <dbReference type="ARBA" id="ARBA00023136"/>
    </source>
</evidence>
<dbReference type="Pfam" id="PF01699">
    <property type="entry name" value="Na_Ca_ex"/>
    <property type="match status" value="2"/>
</dbReference>
<evidence type="ECO:0000256" key="7">
    <source>
        <dbReference type="ARBA" id="ARBA00022692"/>
    </source>
</evidence>
<comment type="caution">
    <text evidence="20">The sequence shown here is derived from an EMBL/GenBank/DDBJ whole genome shotgun (WGS) entry which is preliminary data.</text>
</comment>
<dbReference type="FunFam" id="1.20.1420.30:FF:000004">
    <property type="entry name" value="Sodium/potassium/calcium exchanger 2 isoform 1"/>
    <property type="match status" value="1"/>
</dbReference>
<keyword evidence="5" id="KW-0633">Potassium transport</keyword>
<keyword evidence="16" id="KW-0739">Sodium transport</keyword>
<dbReference type="Proteomes" id="UP001497382">
    <property type="component" value="Unassembled WGS sequence"/>
</dbReference>
<dbReference type="GO" id="GO:0008273">
    <property type="term" value="F:calcium, potassium:sodium antiporter activity"/>
    <property type="evidence" value="ECO:0007669"/>
    <property type="project" value="TreeGrafter"/>
</dbReference>
<evidence type="ECO:0000256" key="8">
    <source>
        <dbReference type="ARBA" id="ARBA00022729"/>
    </source>
</evidence>
<keyword evidence="13" id="KW-0915">Sodium</keyword>
<evidence type="ECO:0000256" key="12">
    <source>
        <dbReference type="ARBA" id="ARBA00022989"/>
    </source>
</evidence>
<dbReference type="EMBL" id="CAXIEN010000245">
    <property type="protein sequence ID" value="CAL1289209.1"/>
    <property type="molecule type" value="Genomic_DNA"/>
</dbReference>
<evidence type="ECO:0000313" key="21">
    <source>
        <dbReference type="Proteomes" id="UP001497382"/>
    </source>
</evidence>
<dbReference type="Gene3D" id="1.20.1420.30">
    <property type="entry name" value="NCX, central ion-binding region"/>
    <property type="match status" value="2"/>
</dbReference>
<accession>A0AAV2AZP5</accession>
<gene>
    <name evidence="20" type="ORF">LARSCL_LOCUS15797</name>
</gene>
<evidence type="ECO:0000256" key="17">
    <source>
        <dbReference type="SAM" id="MobiDB-lite"/>
    </source>
</evidence>
<feature type="transmembrane region" description="Helical" evidence="18">
    <location>
        <begin position="395"/>
        <end position="415"/>
    </location>
</feature>
<organism evidence="20 21">
    <name type="scientific">Larinioides sclopetarius</name>
    <dbReference type="NCBI Taxonomy" id="280406"/>
    <lineage>
        <taxon>Eukaryota</taxon>
        <taxon>Metazoa</taxon>
        <taxon>Ecdysozoa</taxon>
        <taxon>Arthropoda</taxon>
        <taxon>Chelicerata</taxon>
        <taxon>Arachnida</taxon>
        <taxon>Araneae</taxon>
        <taxon>Araneomorphae</taxon>
        <taxon>Entelegynae</taxon>
        <taxon>Araneoidea</taxon>
        <taxon>Araneidae</taxon>
        <taxon>Larinioides</taxon>
    </lineage>
</organism>
<feature type="compositionally biased region" description="Acidic residues" evidence="17">
    <location>
        <begin position="69"/>
        <end position="80"/>
    </location>
</feature>
<evidence type="ECO:0000256" key="10">
    <source>
        <dbReference type="ARBA" id="ARBA00022847"/>
    </source>
</evidence>
<evidence type="ECO:0000256" key="6">
    <source>
        <dbReference type="ARBA" id="ARBA00022568"/>
    </source>
</evidence>
<proteinExistence type="inferred from homology"/>
<feature type="transmembrane region" description="Helical" evidence="18">
    <location>
        <begin position="602"/>
        <end position="626"/>
    </location>
</feature>
<sequence>MAPHRKAHAVRRLVLTIIATAICFALWSNDRHKSNQKELETSLKRRRLLQDAVLKGPTSSSDDNKDTEDSTPEYDEDEYFDGPHRKRPLKPSHPLSSPATVVQEETISSKEEEEEKSSKGLDSKPSQSTVSPDPSEPTRPRGHNRKPVPASEPPAEDIAKTENEGSQGTKAVEEHHDKSPPGEEETGNHQAVPHSTARPRKDPTSPNLRHKLETKGQLPPRLVSTSTGKSNISEPTATPIEEECTPPAYHEFPPDLFTANQRAHGAVIIHIAVIIYMFYAVAVVCDDYFVASLEECCSRLNLSEDVAGATFMAAGSSAPELFTAILGVLVAKGDVGTGTIVGSAVFNVLFVIGICGYFSGRIVELTWWPLFRDSIFYSATVIILIAIIFDSEVTWYESVIMMVIYGLYILLMKFNSDVHFWISRRLGIEDDTTQNVGILAQGDKKNYSSYVPFNNEIDECASMPVTAHFSIKKLPPDESIRLSPRLLSIYEAALVFLMKRQFKPKTRFRAAAIRIIIEQRRMRKETNKMQGQVSIESQDSIHKSKPKAFSTSMGLTAESNWRNLPTREEGFCRLIKWIIQAPLLVVLHCTIPDCRKDKWRRFFLLTFFTSIVWTAIFSYVMVWMVTLVGYTLSIPDSIMGITFLAAGTSVPDAFASLIVARQGLGDMAVSNSLGSNIFDILIGLAFPWFMQTALIEPGSIAVINSRGMVYSVILLFMTIIITIAGISLSHWQLTPRLGVVLLSVYAVFIFISILLEFNFLGYVNPPMCQD</sequence>
<feature type="domain" description="Sodium/calcium exchanger membrane region" evidence="19">
    <location>
        <begin position="271"/>
        <end position="412"/>
    </location>
</feature>
<dbReference type="GO" id="GO:0015293">
    <property type="term" value="F:symporter activity"/>
    <property type="evidence" value="ECO:0007669"/>
    <property type="project" value="UniProtKB-KW"/>
</dbReference>
<evidence type="ECO:0000256" key="1">
    <source>
        <dbReference type="ARBA" id="ARBA00004141"/>
    </source>
</evidence>
<dbReference type="InterPro" id="IPR004837">
    <property type="entry name" value="NaCa_Exmemb"/>
</dbReference>
<keyword evidence="11" id="KW-0630">Potassium</keyword>
<evidence type="ECO:0000256" key="13">
    <source>
        <dbReference type="ARBA" id="ARBA00023053"/>
    </source>
</evidence>
<dbReference type="FunFam" id="1.20.1420.30:FF:000009">
    <property type="entry name" value="sodium/potassium/calcium exchanger 5 isoform X2"/>
    <property type="match status" value="1"/>
</dbReference>
<feature type="transmembrane region" description="Helical" evidence="18">
    <location>
        <begin position="263"/>
        <end position="285"/>
    </location>
</feature>
<evidence type="ECO:0000256" key="9">
    <source>
        <dbReference type="ARBA" id="ARBA00022837"/>
    </source>
</evidence>
<feature type="transmembrane region" description="Helical" evidence="18">
    <location>
        <begin position="370"/>
        <end position="389"/>
    </location>
</feature>
<comment type="subcellular location">
    <subcellularLocation>
        <location evidence="1">Membrane</location>
        <topology evidence="1">Multi-pass membrane protein</topology>
    </subcellularLocation>
</comment>
<feature type="transmembrane region" description="Helical" evidence="18">
    <location>
        <begin position="709"/>
        <end position="728"/>
    </location>
</feature>